<dbReference type="CDD" id="cd02440">
    <property type="entry name" value="AdoMet_MTases"/>
    <property type="match status" value="1"/>
</dbReference>
<dbReference type="RefSeq" id="WP_012256724.1">
    <property type="nucleotide sequence ID" value="NC_010175.1"/>
</dbReference>
<accession>A9WGX3</accession>
<evidence type="ECO:0000256" key="1">
    <source>
        <dbReference type="ARBA" id="ARBA00006594"/>
    </source>
</evidence>
<dbReference type="EC" id="2.1.1.72" evidence="2"/>
<dbReference type="InterPro" id="IPR050953">
    <property type="entry name" value="N4_N6_ade-DNA_methylase"/>
</dbReference>
<keyword evidence="10" id="KW-1185">Reference proteome</keyword>
<keyword evidence="4" id="KW-0808">Transferase</keyword>
<feature type="domain" description="Type II methyltransferase M.Eco57I C-terminal" evidence="8">
    <location>
        <begin position="292"/>
        <end position="509"/>
    </location>
</feature>
<dbReference type="EnsemblBacteria" id="ABY34068">
    <property type="protein sequence ID" value="ABY34068"/>
    <property type="gene ID" value="Caur_0834"/>
</dbReference>
<evidence type="ECO:0000259" key="8">
    <source>
        <dbReference type="Pfam" id="PF22837"/>
    </source>
</evidence>
<dbReference type="PANTHER" id="PTHR33841">
    <property type="entry name" value="DNA METHYLTRANSFERASE YEEA-RELATED"/>
    <property type="match status" value="1"/>
</dbReference>
<comment type="catalytic activity">
    <reaction evidence="6">
        <text>a 2'-deoxyadenosine in DNA + S-adenosyl-L-methionine = an N(6)-methyl-2'-deoxyadenosine in DNA + S-adenosyl-L-homocysteine + H(+)</text>
        <dbReference type="Rhea" id="RHEA:15197"/>
        <dbReference type="Rhea" id="RHEA-COMP:12418"/>
        <dbReference type="Rhea" id="RHEA-COMP:12419"/>
        <dbReference type="ChEBI" id="CHEBI:15378"/>
        <dbReference type="ChEBI" id="CHEBI:57856"/>
        <dbReference type="ChEBI" id="CHEBI:59789"/>
        <dbReference type="ChEBI" id="CHEBI:90615"/>
        <dbReference type="ChEBI" id="CHEBI:90616"/>
        <dbReference type="EC" id="2.1.1.72"/>
    </reaction>
</comment>
<dbReference type="InParanoid" id="A9WGX3"/>
<sequence>MVASDESLVEVRRQAIQAAFDAGKPADERNRLGQFATPYALAGEIARYIKLVAGDQLQTIRFADPALGTGSFYSAVLAAFGREQIVSAVGIELDPALCSAARDLWAPFGLDVVQGDFTHIVDTFQRPDAPNLILANPPYVRHHHLHREEKERLRALVFRKTGVHVHGLAGLYVYFMLLATAWMADGGYAAWLVPAEFMDVNYGTALKRYLTDHVTLLRIHRFDPQDVQFGDALVSSAVLVFQKVPPPPDHVIDVTFGGRLSNPWFSEHIPLQCLRDSRKWTVYPRHACNDRSLSSTVDTFTLGDLFRIQRGIVTGNNAWFVIERARAAQLRLPPQFLRPVLPAPRFLNTTIIEADPDGYPQIEPQLCVIDCNLPEPVVQAQFPKLWEYFQTAEQAGVRRGYLIERRNPWYRQEHRDPAPFLCTYMGRGTGERRPFRFIWNRSRAIATNLYLMLYPTGYLAQLLQQHPDAAADVFALLHQLNSNELRGEGRVYGGGLHKIEPAELARISASGFVERWPELQAGAHRQFALFEDVG</sequence>
<dbReference type="STRING" id="324602.Caur_0834"/>
<dbReference type="GO" id="GO:0009007">
    <property type="term" value="F:site-specific DNA-methyltransferase (adenine-specific) activity"/>
    <property type="evidence" value="ECO:0007669"/>
    <property type="project" value="UniProtKB-EC"/>
</dbReference>
<dbReference type="InterPro" id="IPR054520">
    <property type="entry name" value="M_Eco57I_C"/>
</dbReference>
<dbReference type="PRINTS" id="PR00507">
    <property type="entry name" value="N12N6MTFRASE"/>
</dbReference>
<dbReference type="InterPro" id="IPR011639">
    <property type="entry name" value="MethylTrfase_TaqI-like_dom"/>
</dbReference>
<dbReference type="Pfam" id="PF07669">
    <property type="entry name" value="Eco57I"/>
    <property type="match status" value="1"/>
</dbReference>
<evidence type="ECO:0000313" key="10">
    <source>
        <dbReference type="Proteomes" id="UP000002008"/>
    </source>
</evidence>
<evidence type="ECO:0000259" key="7">
    <source>
        <dbReference type="Pfam" id="PF07669"/>
    </source>
</evidence>
<dbReference type="PANTHER" id="PTHR33841:SF5">
    <property type="entry name" value="DNA METHYLASE (MODIFICATION METHYLASE) (METHYLTRANSFERASE)-RELATED"/>
    <property type="match status" value="1"/>
</dbReference>
<dbReference type="GO" id="GO:0003676">
    <property type="term" value="F:nucleic acid binding"/>
    <property type="evidence" value="ECO:0007669"/>
    <property type="project" value="InterPro"/>
</dbReference>
<dbReference type="Pfam" id="PF22837">
    <property type="entry name" value="M_Eco57I_C"/>
    <property type="match status" value="1"/>
</dbReference>
<evidence type="ECO:0000256" key="3">
    <source>
        <dbReference type="ARBA" id="ARBA00022603"/>
    </source>
</evidence>
<keyword evidence="5" id="KW-0949">S-adenosyl-L-methionine</keyword>
<gene>
    <name evidence="9" type="ordered locus">Caur_0834</name>
</gene>
<dbReference type="eggNOG" id="COG0827">
    <property type="taxonomic scope" value="Bacteria"/>
</dbReference>
<organism evidence="9 10">
    <name type="scientific">Chloroflexus aurantiacus (strain ATCC 29366 / DSM 635 / J-10-fl)</name>
    <dbReference type="NCBI Taxonomy" id="324602"/>
    <lineage>
        <taxon>Bacteria</taxon>
        <taxon>Bacillati</taxon>
        <taxon>Chloroflexota</taxon>
        <taxon>Chloroflexia</taxon>
        <taxon>Chloroflexales</taxon>
        <taxon>Chloroflexineae</taxon>
        <taxon>Chloroflexaceae</taxon>
        <taxon>Chloroflexus</taxon>
    </lineage>
</organism>
<dbReference type="REBASE" id="16866">
    <property type="entry name" value="M.CauJORF833P"/>
</dbReference>
<dbReference type="GO" id="GO:0032259">
    <property type="term" value="P:methylation"/>
    <property type="evidence" value="ECO:0007669"/>
    <property type="project" value="UniProtKB-KW"/>
</dbReference>
<dbReference type="Gene3D" id="3.40.50.150">
    <property type="entry name" value="Vaccinia Virus protein VP39"/>
    <property type="match status" value="1"/>
</dbReference>
<proteinExistence type="inferred from homology"/>
<reference evidence="10" key="1">
    <citation type="journal article" date="2011" name="BMC Genomics">
        <title>Complete genome sequence of the filamentous anoxygenic phototrophic bacterium Chloroflexus aurantiacus.</title>
        <authorList>
            <person name="Tang K.H."/>
            <person name="Barry K."/>
            <person name="Chertkov O."/>
            <person name="Dalin E."/>
            <person name="Han C.S."/>
            <person name="Hauser L.J."/>
            <person name="Honchak B.M."/>
            <person name="Karbach L.E."/>
            <person name="Land M.L."/>
            <person name="Lapidus A."/>
            <person name="Larimer F.W."/>
            <person name="Mikhailova N."/>
            <person name="Pitluck S."/>
            <person name="Pierson B.K."/>
            <person name="Blankenship R.E."/>
        </authorList>
    </citation>
    <scope>NUCLEOTIDE SEQUENCE [LARGE SCALE GENOMIC DNA]</scope>
    <source>
        <strain evidence="10">ATCC 29366 / DSM 635 / J-10-fl</strain>
    </source>
</reference>
<dbReference type="EMBL" id="CP000909">
    <property type="protein sequence ID" value="ABY34068.1"/>
    <property type="molecule type" value="Genomic_DNA"/>
</dbReference>
<dbReference type="PROSITE" id="PS00092">
    <property type="entry name" value="N6_MTASE"/>
    <property type="match status" value="1"/>
</dbReference>
<dbReference type="HOGENOM" id="CLU_020255_0_0_0"/>
<protein>
    <recommendedName>
        <fullName evidence="2">site-specific DNA-methyltransferase (adenine-specific)</fullName>
        <ecNumber evidence="2">2.1.1.72</ecNumber>
    </recommendedName>
</protein>
<dbReference type="SUPFAM" id="SSF53335">
    <property type="entry name" value="S-adenosyl-L-methionine-dependent methyltransferases"/>
    <property type="match status" value="1"/>
</dbReference>
<keyword evidence="3" id="KW-0489">Methyltransferase</keyword>
<dbReference type="PATRIC" id="fig|324602.8.peg.951"/>
<evidence type="ECO:0000256" key="6">
    <source>
        <dbReference type="ARBA" id="ARBA00047942"/>
    </source>
</evidence>
<feature type="domain" description="Type II methyltransferase M.TaqI-like" evidence="7">
    <location>
        <begin position="132"/>
        <end position="227"/>
    </location>
</feature>
<evidence type="ECO:0000313" key="9">
    <source>
        <dbReference type="EMBL" id="ABY34068.1"/>
    </source>
</evidence>
<dbReference type="KEGG" id="cau:Caur_0834"/>
<dbReference type="AlphaFoldDB" id="A9WGX3"/>
<comment type="similarity">
    <text evidence="1">Belongs to the N(4)/N(6)-methyltransferase family.</text>
</comment>
<dbReference type="InterPro" id="IPR029063">
    <property type="entry name" value="SAM-dependent_MTases_sf"/>
</dbReference>
<evidence type="ECO:0000256" key="5">
    <source>
        <dbReference type="ARBA" id="ARBA00022691"/>
    </source>
</evidence>
<dbReference type="GO" id="GO:0006304">
    <property type="term" value="P:DNA modification"/>
    <property type="evidence" value="ECO:0007669"/>
    <property type="project" value="InterPro"/>
</dbReference>
<evidence type="ECO:0000256" key="4">
    <source>
        <dbReference type="ARBA" id="ARBA00022679"/>
    </source>
</evidence>
<name>A9WGX3_CHLAA</name>
<dbReference type="Proteomes" id="UP000002008">
    <property type="component" value="Chromosome"/>
</dbReference>
<dbReference type="InterPro" id="IPR002052">
    <property type="entry name" value="DNA_methylase_N6_adenine_CS"/>
</dbReference>
<evidence type="ECO:0000256" key="2">
    <source>
        <dbReference type="ARBA" id="ARBA00011900"/>
    </source>
</evidence>